<name>G9MHQ6_HYPVG</name>
<dbReference type="AlphaFoldDB" id="G9MHQ6"/>
<reference evidence="2 3" key="1">
    <citation type="journal article" date="2011" name="Genome Biol.">
        <title>Comparative genome sequence analysis underscores mycoparasitism as the ancestral life style of Trichoderma.</title>
        <authorList>
            <person name="Kubicek C.P."/>
            <person name="Herrera-Estrella A."/>
            <person name="Seidl-Seiboth V."/>
            <person name="Martinez D.A."/>
            <person name="Druzhinina I.S."/>
            <person name="Thon M."/>
            <person name="Zeilinger S."/>
            <person name="Casas-Flores S."/>
            <person name="Horwitz B.A."/>
            <person name="Mukherjee P.K."/>
            <person name="Mukherjee M."/>
            <person name="Kredics L."/>
            <person name="Alcaraz L.D."/>
            <person name="Aerts A."/>
            <person name="Antal Z."/>
            <person name="Atanasova L."/>
            <person name="Cervantes-Badillo M.G."/>
            <person name="Challacombe J."/>
            <person name="Chertkov O."/>
            <person name="McCluskey K."/>
            <person name="Coulpier F."/>
            <person name="Deshpande N."/>
            <person name="von Doehren H."/>
            <person name="Ebbole D.J."/>
            <person name="Esquivel-Naranjo E.U."/>
            <person name="Fekete E."/>
            <person name="Flipphi M."/>
            <person name="Glaser F."/>
            <person name="Gomez-Rodriguez E.Y."/>
            <person name="Gruber S."/>
            <person name="Han C."/>
            <person name="Henrissat B."/>
            <person name="Hermosa R."/>
            <person name="Hernandez-Onate M."/>
            <person name="Karaffa L."/>
            <person name="Kosti I."/>
            <person name="Le Crom S."/>
            <person name="Lindquist E."/>
            <person name="Lucas S."/>
            <person name="Luebeck M."/>
            <person name="Luebeck P.S."/>
            <person name="Margeot A."/>
            <person name="Metz B."/>
            <person name="Misra M."/>
            <person name="Nevalainen H."/>
            <person name="Omann M."/>
            <person name="Packer N."/>
            <person name="Perrone G."/>
            <person name="Uresti-Rivera E.E."/>
            <person name="Salamov A."/>
            <person name="Schmoll M."/>
            <person name="Seiboth B."/>
            <person name="Shapiro H."/>
            <person name="Sukno S."/>
            <person name="Tamayo-Ramos J.A."/>
            <person name="Tisch D."/>
            <person name="Wiest A."/>
            <person name="Wilkinson H.H."/>
            <person name="Zhang M."/>
            <person name="Coutinho P.M."/>
            <person name="Kenerley C.M."/>
            <person name="Monte E."/>
            <person name="Baker S.E."/>
            <person name="Grigoriev I.V."/>
        </authorList>
    </citation>
    <scope>NUCLEOTIDE SEQUENCE [LARGE SCALE GENOMIC DNA]</scope>
    <source>
        <strain evidence="3">Gv29-8 / FGSC 10586</strain>
    </source>
</reference>
<comment type="caution">
    <text evidence="2">The sequence shown here is derived from an EMBL/GenBank/DDBJ whole genome shotgun (WGS) entry which is preliminary data.</text>
</comment>
<feature type="non-terminal residue" evidence="2">
    <location>
        <position position="128"/>
    </location>
</feature>
<dbReference type="VEuPathDB" id="FungiDB:TRIVIDRAFT_8990"/>
<sequence length="128" mass="14579">GQRSIRLIKVYGAANRDDDIYVDLVTASLDKAPPYEALSYTWDSQLSDQVIYANGRKFFITKNTHDAIRRLRLEPGETRYLWIDAICINQNDIAEKSSQVAMMANIYKNAKQVDIWLGNGNSSSDYIL</sequence>
<dbReference type="InterPro" id="IPR052895">
    <property type="entry name" value="HetReg/Transcr_Mod"/>
</dbReference>
<dbReference type="eggNOG" id="ENOG502T4AM">
    <property type="taxonomic scope" value="Eukaryota"/>
</dbReference>
<dbReference type="EMBL" id="ABDF02000002">
    <property type="protein sequence ID" value="EHK26244.1"/>
    <property type="molecule type" value="Genomic_DNA"/>
</dbReference>
<evidence type="ECO:0000313" key="3">
    <source>
        <dbReference type="Proteomes" id="UP000007115"/>
    </source>
</evidence>
<keyword evidence="3" id="KW-1185">Reference proteome</keyword>
<feature type="domain" description="Heterokaryon incompatibility" evidence="1">
    <location>
        <begin position="35"/>
        <end position="124"/>
    </location>
</feature>
<gene>
    <name evidence="2" type="ORF">TRIVIDRAFT_8990</name>
</gene>
<dbReference type="InParanoid" id="G9MHQ6"/>
<dbReference type="Proteomes" id="UP000007115">
    <property type="component" value="Unassembled WGS sequence"/>
</dbReference>
<dbReference type="InterPro" id="IPR010730">
    <property type="entry name" value="HET"/>
</dbReference>
<accession>G9MHQ6</accession>
<dbReference type="OMA" id="AMMANIY"/>
<organism evidence="2 3">
    <name type="scientific">Hypocrea virens (strain Gv29-8 / FGSC 10586)</name>
    <name type="common">Gliocladium virens</name>
    <name type="synonym">Trichoderma virens</name>
    <dbReference type="NCBI Taxonomy" id="413071"/>
    <lineage>
        <taxon>Eukaryota</taxon>
        <taxon>Fungi</taxon>
        <taxon>Dikarya</taxon>
        <taxon>Ascomycota</taxon>
        <taxon>Pezizomycotina</taxon>
        <taxon>Sordariomycetes</taxon>
        <taxon>Hypocreomycetidae</taxon>
        <taxon>Hypocreales</taxon>
        <taxon>Hypocreaceae</taxon>
        <taxon>Trichoderma</taxon>
    </lineage>
</organism>
<feature type="non-terminal residue" evidence="2">
    <location>
        <position position="1"/>
    </location>
</feature>
<dbReference type="OrthoDB" id="2157530at2759"/>
<proteinExistence type="predicted"/>
<dbReference type="PANTHER" id="PTHR24148">
    <property type="entry name" value="ANKYRIN REPEAT DOMAIN-CONTAINING PROTEIN 39 HOMOLOG-RELATED"/>
    <property type="match status" value="1"/>
</dbReference>
<protein>
    <recommendedName>
        <fullName evidence="1">Heterokaryon incompatibility domain-containing protein</fullName>
    </recommendedName>
</protein>
<dbReference type="GeneID" id="25798896"/>
<dbReference type="HOGENOM" id="CLU_004184_6_2_1"/>
<dbReference type="Pfam" id="PF06985">
    <property type="entry name" value="HET"/>
    <property type="match status" value="1"/>
</dbReference>
<dbReference type="RefSeq" id="XP_013960110.1">
    <property type="nucleotide sequence ID" value="XM_014104635.1"/>
</dbReference>
<evidence type="ECO:0000259" key="1">
    <source>
        <dbReference type="Pfam" id="PF06985"/>
    </source>
</evidence>
<dbReference type="PANTHER" id="PTHR24148:SF79">
    <property type="entry name" value="HETEROKARYON INCOMPATIBILITY DOMAIN-CONTAINING PROTEIN"/>
    <property type="match status" value="1"/>
</dbReference>
<evidence type="ECO:0000313" key="2">
    <source>
        <dbReference type="EMBL" id="EHK26244.1"/>
    </source>
</evidence>